<gene>
    <name evidence="2" type="ORF">CY34DRAFT_104661</name>
</gene>
<feature type="region of interest" description="Disordered" evidence="1">
    <location>
        <begin position="235"/>
        <end position="258"/>
    </location>
</feature>
<evidence type="ECO:0000256" key="1">
    <source>
        <dbReference type="SAM" id="MobiDB-lite"/>
    </source>
</evidence>
<dbReference type="OrthoDB" id="2678933at2759"/>
<proteinExistence type="predicted"/>
<dbReference type="EMBL" id="KN835150">
    <property type="protein sequence ID" value="KIK47105.1"/>
    <property type="molecule type" value="Genomic_DNA"/>
</dbReference>
<feature type="region of interest" description="Disordered" evidence="1">
    <location>
        <begin position="1"/>
        <end position="79"/>
    </location>
</feature>
<accession>A0A0D0AA47</accession>
<organism evidence="2 3">
    <name type="scientific">Suillus luteus UH-Slu-Lm8-n1</name>
    <dbReference type="NCBI Taxonomy" id="930992"/>
    <lineage>
        <taxon>Eukaryota</taxon>
        <taxon>Fungi</taxon>
        <taxon>Dikarya</taxon>
        <taxon>Basidiomycota</taxon>
        <taxon>Agaricomycotina</taxon>
        <taxon>Agaricomycetes</taxon>
        <taxon>Agaricomycetidae</taxon>
        <taxon>Boletales</taxon>
        <taxon>Suillineae</taxon>
        <taxon>Suillaceae</taxon>
        <taxon>Suillus</taxon>
    </lineage>
</organism>
<evidence type="ECO:0000313" key="2">
    <source>
        <dbReference type="EMBL" id="KIK47105.1"/>
    </source>
</evidence>
<dbReference type="AlphaFoldDB" id="A0A0D0AA47"/>
<reference evidence="2 3" key="1">
    <citation type="submission" date="2014-04" db="EMBL/GenBank/DDBJ databases">
        <authorList>
            <consortium name="DOE Joint Genome Institute"/>
            <person name="Kuo A."/>
            <person name="Ruytinx J."/>
            <person name="Rineau F."/>
            <person name="Colpaert J."/>
            <person name="Kohler A."/>
            <person name="Nagy L.G."/>
            <person name="Floudas D."/>
            <person name="Copeland A."/>
            <person name="Barry K.W."/>
            <person name="Cichocki N."/>
            <person name="Veneault-Fourrey C."/>
            <person name="LaButti K."/>
            <person name="Lindquist E.A."/>
            <person name="Lipzen A."/>
            <person name="Lundell T."/>
            <person name="Morin E."/>
            <person name="Murat C."/>
            <person name="Sun H."/>
            <person name="Tunlid A."/>
            <person name="Henrissat B."/>
            <person name="Grigoriev I.V."/>
            <person name="Hibbett D.S."/>
            <person name="Martin F."/>
            <person name="Nordberg H.P."/>
            <person name="Cantor M.N."/>
            <person name="Hua S.X."/>
        </authorList>
    </citation>
    <scope>NUCLEOTIDE SEQUENCE [LARGE SCALE GENOMIC DNA]</scope>
    <source>
        <strain evidence="2 3">UH-Slu-Lm8-n1</strain>
    </source>
</reference>
<name>A0A0D0AA47_9AGAM</name>
<sequence>MKDLSSVKAANINAHPSPMGTRQPLPRPPHTGSQFFLPNVLQDEGDCAEDNSSTPTTPSPKPRTPIIHLPPTDSEENTTTPTINSLIFAKDTMVEMPLDSPLSSPVQTPTLMEDNDMTDLIVSSPSPTKPAISTVPVQTSEEDLLQAHLAVTKTNRSIIKSNGTNSLTVIPQFTPVPIGGFPHIHLAHAAQLFNYQVPKVITAWLKVPHLKILVRVFNHDRKNPSVKGPILTTAESRHKSRAIRPSRQPGCKGVPALP</sequence>
<dbReference type="HOGENOM" id="CLU_1078393_0_0_1"/>
<reference evidence="3" key="2">
    <citation type="submission" date="2015-01" db="EMBL/GenBank/DDBJ databases">
        <title>Evolutionary Origins and Diversification of the Mycorrhizal Mutualists.</title>
        <authorList>
            <consortium name="DOE Joint Genome Institute"/>
            <consortium name="Mycorrhizal Genomics Consortium"/>
            <person name="Kohler A."/>
            <person name="Kuo A."/>
            <person name="Nagy L.G."/>
            <person name="Floudas D."/>
            <person name="Copeland A."/>
            <person name="Barry K.W."/>
            <person name="Cichocki N."/>
            <person name="Veneault-Fourrey C."/>
            <person name="LaButti K."/>
            <person name="Lindquist E.A."/>
            <person name="Lipzen A."/>
            <person name="Lundell T."/>
            <person name="Morin E."/>
            <person name="Murat C."/>
            <person name="Riley R."/>
            <person name="Ohm R."/>
            <person name="Sun H."/>
            <person name="Tunlid A."/>
            <person name="Henrissat B."/>
            <person name="Grigoriev I.V."/>
            <person name="Hibbett D.S."/>
            <person name="Martin F."/>
        </authorList>
    </citation>
    <scope>NUCLEOTIDE SEQUENCE [LARGE SCALE GENOMIC DNA]</scope>
    <source>
        <strain evidence="3">UH-Slu-Lm8-n1</strain>
    </source>
</reference>
<dbReference type="InParanoid" id="A0A0D0AA47"/>
<evidence type="ECO:0000313" key="3">
    <source>
        <dbReference type="Proteomes" id="UP000054485"/>
    </source>
</evidence>
<keyword evidence="3" id="KW-1185">Reference proteome</keyword>
<protein>
    <submittedName>
        <fullName evidence="2">Uncharacterized protein</fullName>
    </submittedName>
</protein>
<dbReference type="Proteomes" id="UP000054485">
    <property type="component" value="Unassembled WGS sequence"/>
</dbReference>